<evidence type="ECO:0000313" key="1">
    <source>
        <dbReference type="EMBL" id="KAK8956565.1"/>
    </source>
</evidence>
<dbReference type="EMBL" id="JBBWWQ010000001">
    <property type="protein sequence ID" value="KAK8956565.1"/>
    <property type="molecule type" value="Genomic_DNA"/>
</dbReference>
<reference evidence="1 2" key="1">
    <citation type="journal article" date="2022" name="Nat. Plants">
        <title>Genomes of leafy and leafless Platanthera orchids illuminate the evolution of mycoheterotrophy.</title>
        <authorList>
            <person name="Li M.H."/>
            <person name="Liu K.W."/>
            <person name="Li Z."/>
            <person name="Lu H.C."/>
            <person name="Ye Q.L."/>
            <person name="Zhang D."/>
            <person name="Wang J.Y."/>
            <person name="Li Y.F."/>
            <person name="Zhong Z.M."/>
            <person name="Liu X."/>
            <person name="Yu X."/>
            <person name="Liu D.K."/>
            <person name="Tu X.D."/>
            <person name="Liu B."/>
            <person name="Hao Y."/>
            <person name="Liao X.Y."/>
            <person name="Jiang Y.T."/>
            <person name="Sun W.H."/>
            <person name="Chen J."/>
            <person name="Chen Y.Q."/>
            <person name="Ai Y."/>
            <person name="Zhai J.W."/>
            <person name="Wu S.S."/>
            <person name="Zhou Z."/>
            <person name="Hsiao Y.Y."/>
            <person name="Wu W.L."/>
            <person name="Chen Y.Y."/>
            <person name="Lin Y.F."/>
            <person name="Hsu J.L."/>
            <person name="Li C.Y."/>
            <person name="Wang Z.W."/>
            <person name="Zhao X."/>
            <person name="Zhong W.Y."/>
            <person name="Ma X.K."/>
            <person name="Ma L."/>
            <person name="Huang J."/>
            <person name="Chen G.Z."/>
            <person name="Huang M.Z."/>
            <person name="Huang L."/>
            <person name="Peng D.H."/>
            <person name="Luo Y.B."/>
            <person name="Zou S.Q."/>
            <person name="Chen S.P."/>
            <person name="Lan S."/>
            <person name="Tsai W.C."/>
            <person name="Van de Peer Y."/>
            <person name="Liu Z.J."/>
        </authorList>
    </citation>
    <scope>NUCLEOTIDE SEQUENCE [LARGE SCALE GENOMIC DNA]</scope>
    <source>
        <strain evidence="1">Lor287</strain>
    </source>
</reference>
<accession>A0AAP0GET6</accession>
<organism evidence="1 2">
    <name type="scientific">Platanthera zijinensis</name>
    <dbReference type="NCBI Taxonomy" id="2320716"/>
    <lineage>
        <taxon>Eukaryota</taxon>
        <taxon>Viridiplantae</taxon>
        <taxon>Streptophyta</taxon>
        <taxon>Embryophyta</taxon>
        <taxon>Tracheophyta</taxon>
        <taxon>Spermatophyta</taxon>
        <taxon>Magnoliopsida</taxon>
        <taxon>Liliopsida</taxon>
        <taxon>Asparagales</taxon>
        <taxon>Orchidaceae</taxon>
        <taxon>Orchidoideae</taxon>
        <taxon>Orchideae</taxon>
        <taxon>Orchidinae</taxon>
        <taxon>Platanthera</taxon>
    </lineage>
</organism>
<gene>
    <name evidence="1" type="ORF">KSP39_PZI000992</name>
</gene>
<name>A0AAP0GET6_9ASPA</name>
<dbReference type="Proteomes" id="UP001418222">
    <property type="component" value="Unassembled WGS sequence"/>
</dbReference>
<protein>
    <submittedName>
        <fullName evidence="1">Uncharacterized protein</fullName>
    </submittedName>
</protein>
<sequence length="85" mass="8974">MPSHLRCRGFTGKDFSEKAPCRSLFSASPSLTPPGAASSSAALCCASPSFHPPAADSTFAALCSAPRRRYLRQARLLPLPLCVPL</sequence>
<evidence type="ECO:0000313" key="2">
    <source>
        <dbReference type="Proteomes" id="UP001418222"/>
    </source>
</evidence>
<comment type="caution">
    <text evidence="1">The sequence shown here is derived from an EMBL/GenBank/DDBJ whole genome shotgun (WGS) entry which is preliminary data.</text>
</comment>
<proteinExistence type="predicted"/>
<keyword evidence="2" id="KW-1185">Reference proteome</keyword>
<dbReference type="AlphaFoldDB" id="A0AAP0GET6"/>